<evidence type="ECO:0000256" key="1">
    <source>
        <dbReference type="SAM" id="Phobius"/>
    </source>
</evidence>
<dbReference type="KEGG" id="tgi:RBB81_22495"/>
<feature type="transmembrane region" description="Helical" evidence="1">
    <location>
        <begin position="17"/>
        <end position="36"/>
    </location>
</feature>
<accession>A0AAU7Z1F6</accession>
<gene>
    <name evidence="2" type="ORF">RBB81_22495</name>
</gene>
<dbReference type="RefSeq" id="WP_353072257.1">
    <property type="nucleotide sequence ID" value="NZ_CP132938.1"/>
</dbReference>
<feature type="transmembrane region" description="Helical" evidence="1">
    <location>
        <begin position="166"/>
        <end position="185"/>
    </location>
</feature>
<evidence type="ECO:0000313" key="2">
    <source>
        <dbReference type="EMBL" id="XCB22308.1"/>
    </source>
</evidence>
<proteinExistence type="predicted"/>
<name>A0AAU7Z1F6_9BACT</name>
<reference evidence="2" key="2">
    <citation type="journal article" date="2024" name="Environ. Microbiol.">
        <title>Genome analysis and description of Tunturibacter gen. nov. expands the diversity of Terriglobia in tundra soils.</title>
        <authorList>
            <person name="Messyasz A."/>
            <person name="Mannisto M.K."/>
            <person name="Kerkhof L.J."/>
            <person name="Haggblom M.M."/>
        </authorList>
    </citation>
    <scope>NUCLEOTIDE SEQUENCE</scope>
    <source>
        <strain evidence="2">M8UP39</strain>
    </source>
</reference>
<feature type="transmembrane region" description="Helical" evidence="1">
    <location>
        <begin position="104"/>
        <end position="126"/>
    </location>
</feature>
<feature type="transmembrane region" description="Helical" evidence="1">
    <location>
        <begin position="138"/>
        <end position="154"/>
    </location>
</feature>
<sequence>MPRTAGDLDQTKQDRRLLLVLLIVPVLVSLAAVWTLDQARAGRSLFSLTNLVGPTTRSLLNGGGITVCTEEMGTRGNPICFHAARMPATAITVASGIRLFGDRYVPVACFKTILLLLPVEFTLYLAWCCLPRPFGRRLMVILLLLIPFFIPAFLADVTNLQVDEGFSYSFLAMAAAMLFLDWPGLRGVRGAVLFAAALDGLYLSKSGMLAAVLVLLVGFLALERQTKLRWLAVLLVAAAPLGWALHQHHASGRFSIGTSFDGINLHKGNNAGFLQNYPPTHGDSLDWYDFELNRGMSFPDEWSFNDYHLRAARQYLLTHPRETLSGDRRKLRILFFSVEKYGSTAIFGARQLIEIAGMLLFRLMFWIATVSAIVLLLRHRFEDDRSLRVAAATFLALVAASTLPYLAGFAYTRHVSILIYPSALFCCRLLCEPERD</sequence>
<keyword evidence="1" id="KW-0472">Membrane</keyword>
<dbReference type="AlphaFoldDB" id="A0AAU7Z1F6"/>
<reference evidence="2" key="1">
    <citation type="submission" date="2023-08" db="EMBL/GenBank/DDBJ databases">
        <authorList>
            <person name="Messyasz A."/>
            <person name="Mannisto M.K."/>
            <person name="Kerkhof L.J."/>
            <person name="Haggblom M."/>
        </authorList>
    </citation>
    <scope>NUCLEOTIDE SEQUENCE</scope>
    <source>
        <strain evidence="2">M8UP39</strain>
    </source>
</reference>
<keyword evidence="1" id="KW-0812">Transmembrane</keyword>
<feature type="transmembrane region" description="Helical" evidence="1">
    <location>
        <begin position="389"/>
        <end position="407"/>
    </location>
</feature>
<feature type="transmembrane region" description="Helical" evidence="1">
    <location>
        <begin position="192"/>
        <end position="222"/>
    </location>
</feature>
<keyword evidence="1" id="KW-1133">Transmembrane helix</keyword>
<protein>
    <recommendedName>
        <fullName evidence="3">Glycosyltransferase RgtA/B/C/D-like domain-containing protein</fullName>
    </recommendedName>
</protein>
<dbReference type="EMBL" id="CP132938">
    <property type="protein sequence ID" value="XCB22308.1"/>
    <property type="molecule type" value="Genomic_DNA"/>
</dbReference>
<organism evidence="2">
    <name type="scientific">Tunturiibacter gelidiferens</name>
    <dbReference type="NCBI Taxonomy" id="3069689"/>
    <lineage>
        <taxon>Bacteria</taxon>
        <taxon>Pseudomonadati</taxon>
        <taxon>Acidobacteriota</taxon>
        <taxon>Terriglobia</taxon>
        <taxon>Terriglobales</taxon>
        <taxon>Acidobacteriaceae</taxon>
        <taxon>Tunturiibacter</taxon>
    </lineage>
</organism>
<evidence type="ECO:0008006" key="3">
    <source>
        <dbReference type="Google" id="ProtNLM"/>
    </source>
</evidence>
<feature type="transmembrane region" description="Helical" evidence="1">
    <location>
        <begin position="355"/>
        <end position="377"/>
    </location>
</feature>